<dbReference type="Proteomes" id="UP001610631">
    <property type="component" value="Unassembled WGS sequence"/>
</dbReference>
<organism evidence="1 2">
    <name type="scientific">Streptomyces racemochromogenes</name>
    <dbReference type="NCBI Taxonomy" id="67353"/>
    <lineage>
        <taxon>Bacteria</taxon>
        <taxon>Bacillati</taxon>
        <taxon>Actinomycetota</taxon>
        <taxon>Actinomycetes</taxon>
        <taxon>Kitasatosporales</taxon>
        <taxon>Streptomycetaceae</taxon>
        <taxon>Streptomyces</taxon>
    </lineage>
</organism>
<keyword evidence="2" id="KW-1185">Reference proteome</keyword>
<protein>
    <submittedName>
        <fullName evidence="1">Uncharacterized protein</fullName>
    </submittedName>
</protein>
<accession>A0ABW7PDK5</accession>
<comment type="caution">
    <text evidence="1">The sequence shown here is derived from an EMBL/GenBank/DDBJ whole genome shotgun (WGS) entry which is preliminary data.</text>
</comment>
<proteinExistence type="predicted"/>
<evidence type="ECO:0000313" key="1">
    <source>
        <dbReference type="EMBL" id="MFH7596453.1"/>
    </source>
</evidence>
<dbReference type="EMBL" id="JBBDHD010000032">
    <property type="protein sequence ID" value="MFH7596453.1"/>
    <property type="molecule type" value="Genomic_DNA"/>
</dbReference>
<name>A0ABW7PDK5_9ACTN</name>
<evidence type="ECO:0000313" key="2">
    <source>
        <dbReference type="Proteomes" id="UP001610631"/>
    </source>
</evidence>
<reference evidence="1 2" key="1">
    <citation type="submission" date="2024-03" db="EMBL/GenBank/DDBJ databases">
        <title>Whole genome sequencing of Streptomyces racemochromogenes, to identify antimicrobial biosynthetic gene clusters.</title>
        <authorList>
            <person name="Suryawanshi P."/>
            <person name="Krishnaraj P.U."/>
            <person name="Arun Y.P."/>
            <person name="Suryawanshi M.P."/>
            <person name="Rakshit O."/>
        </authorList>
    </citation>
    <scope>NUCLEOTIDE SEQUENCE [LARGE SCALE GENOMIC DNA]</scope>
    <source>
        <strain evidence="1 2">AUDT626</strain>
    </source>
</reference>
<dbReference type="RefSeq" id="WP_395510289.1">
    <property type="nucleotide sequence ID" value="NZ_JBBDHD010000032.1"/>
</dbReference>
<gene>
    <name evidence="1" type="ORF">WDV06_15325</name>
</gene>
<sequence length="83" mass="8374">MAGHPGGRAAVATRKHLGTVPLVPASVRAARERSERSLALFGPESSSALFAAGQGLRSDVRIGPSPGGSGTVAVRFILPEGTP</sequence>